<dbReference type="InterPro" id="IPR040709">
    <property type="entry name" value="Importin_rep_1"/>
</dbReference>
<evidence type="ECO:0000256" key="6">
    <source>
        <dbReference type="ARBA" id="ARBA00022737"/>
    </source>
</evidence>
<dbReference type="EMBL" id="KV426304">
    <property type="protein sequence ID" value="KZV82789.1"/>
    <property type="molecule type" value="Genomic_DNA"/>
</dbReference>
<organism evidence="10 11">
    <name type="scientific">Exidia glandulosa HHB12029</name>
    <dbReference type="NCBI Taxonomy" id="1314781"/>
    <lineage>
        <taxon>Eukaryota</taxon>
        <taxon>Fungi</taxon>
        <taxon>Dikarya</taxon>
        <taxon>Basidiomycota</taxon>
        <taxon>Agaricomycotina</taxon>
        <taxon>Agaricomycetes</taxon>
        <taxon>Auriculariales</taxon>
        <taxon>Exidiaceae</taxon>
        <taxon>Exidia</taxon>
    </lineage>
</organism>
<dbReference type="InterPro" id="IPR057942">
    <property type="entry name" value="TPR_TNPO3_IPO13_3rd"/>
</dbReference>
<evidence type="ECO:0000256" key="8">
    <source>
        <dbReference type="ARBA" id="ARBA00023242"/>
    </source>
</evidence>
<dbReference type="GO" id="GO:0031267">
    <property type="term" value="F:small GTPase binding"/>
    <property type="evidence" value="ECO:0007669"/>
    <property type="project" value="InterPro"/>
</dbReference>
<evidence type="ECO:0000256" key="1">
    <source>
        <dbReference type="ARBA" id="ARBA00004123"/>
    </source>
</evidence>
<dbReference type="GO" id="GO:0006606">
    <property type="term" value="P:protein import into nucleus"/>
    <property type="evidence" value="ECO:0007669"/>
    <property type="project" value="TreeGrafter"/>
</dbReference>
<proteinExistence type="inferred from homology"/>
<dbReference type="SUPFAM" id="SSF48371">
    <property type="entry name" value="ARM repeat"/>
    <property type="match status" value="1"/>
</dbReference>
<dbReference type="Pfam" id="PF08389">
    <property type="entry name" value="Xpo1"/>
    <property type="match status" value="1"/>
</dbReference>
<dbReference type="PANTHER" id="PTHR12363:SF33">
    <property type="entry name" value="IMPORTIN-13"/>
    <property type="match status" value="1"/>
</dbReference>
<keyword evidence="11" id="KW-1185">Reference proteome</keyword>
<dbReference type="PROSITE" id="PS50166">
    <property type="entry name" value="IMPORTIN_B_NT"/>
    <property type="match status" value="1"/>
</dbReference>
<comment type="similarity">
    <text evidence="2">Belongs to the importin beta family.</text>
</comment>
<dbReference type="Pfam" id="PF24140">
    <property type="entry name" value="TPR_TNPO3_IPO13_3rd"/>
    <property type="match status" value="1"/>
</dbReference>
<evidence type="ECO:0000313" key="11">
    <source>
        <dbReference type="Proteomes" id="UP000077266"/>
    </source>
</evidence>
<dbReference type="GO" id="GO:0005737">
    <property type="term" value="C:cytoplasm"/>
    <property type="evidence" value="ECO:0007669"/>
    <property type="project" value="TreeGrafter"/>
</dbReference>
<gene>
    <name evidence="10" type="ORF">EXIGLDRAFT_334830</name>
</gene>
<keyword evidence="5" id="KW-0813">Transport</keyword>
<dbReference type="Pfam" id="PF18773">
    <property type="entry name" value="Importin_rep"/>
    <property type="match status" value="1"/>
</dbReference>
<evidence type="ECO:0000259" key="9">
    <source>
        <dbReference type="PROSITE" id="PS50166"/>
    </source>
</evidence>
<evidence type="ECO:0000313" key="10">
    <source>
        <dbReference type="EMBL" id="KZV82789.1"/>
    </source>
</evidence>
<dbReference type="Pfam" id="PF18806">
    <property type="entry name" value="Importin_rep_3"/>
    <property type="match status" value="1"/>
</dbReference>
<keyword evidence="8" id="KW-0539">Nucleus</keyword>
<dbReference type="InterPro" id="IPR013598">
    <property type="entry name" value="Exportin-1/Importin-b-like"/>
</dbReference>
<name>A0A165ZHM2_EXIGL</name>
<dbReference type="FunCoup" id="A0A165ZHM2">
    <property type="interactions" value="259"/>
</dbReference>
<keyword evidence="7" id="KW-0653">Protein transport</keyword>
<sequence>MTTYTCFPVLAPGDVQQAALLIQQAFAPSGALGPEHQQRLQTELFEIQKRPEAWGLVVPFLEEYSDPNVEFYGAHTAQVKIARDWESIPDEQREPLRDGLVDLTVRAALAQKPKPVLRKLFVALSSLAIRLAPHHPSRWEQWLVNLVPTLSTRGVAAEYIFDLLSIAAEEISSSDLFGATKIRMDQTLRDAVPLMTQLVTAGASSAQPRVLQSAMKCLSAWIAANCIPGDDLTPLLPLLIGLLSSPASFIPATEALDSVLTSSPLANGAGTKVLTEPLLVWLNANGPAILNSGDVDEVSHALCKLLVALGDHSVSYIAAHLSSPLVQGFLRLMLGYQNLPGYFGVDEDESEMTLPFWYLLQEAMWSADTETEQNVQETVPHWDIAQELYSEVVAILRKKATWPLPGELRSWTRDQREKFSVYRRDIGDSLVNAYYVLRDKMMQSLVDVVAAEVVRPLPHTWEVAEAAMHCLTSIQEGVPLSREKTPILARLFSQDVLGRLPTTGSDRIRLTTLSCIGAYASWFAAQDPNLLLTVINTVINSIHEPLLSLSAANALRDLCDSNRQALSPHIASFGELYSKLNTIPDTERNKILQSIASVIQALPPDEGIGPIQGIITPVVTKLMQALDNSSTLPDEARLLCLNELQALTGCAKGLTSQNETFFDADEDDEVTANNERMERARAHPDIVKLREAITLALSRTVDIWSTDATIADALGDVIKSITALPSDQTLITLSPMPLLQLVAVAARRQLTSVWLGLATMLVGQMNPPTASTLKVVPTPEAKAFVSGLLPAILEPCVQALRDSDQLAEVRLHATHALLGLQSHVTKNPDIAQAFFKFLEQVATNFIWAFFDLPPIAFAAMMQCSLTALAVQERYSLVAASSFLQRFLQIALAADTLTEQTNNFIQTYGKPMVSALLFGIAGVAPRSVIPNLAELLSKLISSKSELCRLWMTEILFSPEFENCKADEDAREKFLKALMSSRSPKRTRDSAVQFALVARGLDNSSFGYATISM</sequence>
<dbReference type="InterPro" id="IPR040520">
    <property type="entry name" value="Importin_rep_3"/>
</dbReference>
<dbReference type="STRING" id="1314781.A0A165ZHM2"/>
<evidence type="ECO:0000256" key="7">
    <source>
        <dbReference type="ARBA" id="ARBA00022927"/>
    </source>
</evidence>
<feature type="domain" description="Importin N-terminal" evidence="9">
    <location>
        <begin position="40"/>
        <end position="106"/>
    </location>
</feature>
<dbReference type="InParanoid" id="A0A165ZHM2"/>
<dbReference type="PANTHER" id="PTHR12363">
    <property type="entry name" value="TRANSPORTIN 3 AND IMPORTIN 13"/>
    <property type="match status" value="1"/>
</dbReference>
<dbReference type="InterPro" id="IPR051345">
    <property type="entry name" value="Importin_beta-like_NTR"/>
</dbReference>
<dbReference type="OrthoDB" id="2016913at2759"/>
<reference evidence="10 11" key="1">
    <citation type="journal article" date="2016" name="Mol. Biol. Evol.">
        <title>Comparative Genomics of Early-Diverging Mushroom-Forming Fungi Provides Insights into the Origins of Lignocellulose Decay Capabilities.</title>
        <authorList>
            <person name="Nagy L.G."/>
            <person name="Riley R."/>
            <person name="Tritt A."/>
            <person name="Adam C."/>
            <person name="Daum C."/>
            <person name="Floudas D."/>
            <person name="Sun H."/>
            <person name="Yadav J.S."/>
            <person name="Pangilinan J."/>
            <person name="Larsson K.H."/>
            <person name="Matsuura K."/>
            <person name="Barry K."/>
            <person name="Labutti K."/>
            <person name="Kuo R."/>
            <person name="Ohm R.A."/>
            <person name="Bhattacharya S.S."/>
            <person name="Shirouzu T."/>
            <person name="Yoshinaga Y."/>
            <person name="Martin F.M."/>
            <person name="Grigoriev I.V."/>
            <person name="Hibbett D.S."/>
        </authorList>
    </citation>
    <scope>NUCLEOTIDE SEQUENCE [LARGE SCALE GENOMIC DNA]</scope>
    <source>
        <strain evidence="10 11">HHB12029</strain>
    </source>
</reference>
<dbReference type="Gene3D" id="1.25.10.10">
    <property type="entry name" value="Leucine-rich Repeat Variant"/>
    <property type="match status" value="1"/>
</dbReference>
<evidence type="ECO:0000256" key="4">
    <source>
        <dbReference type="ARBA" id="ARBA00016020"/>
    </source>
</evidence>
<dbReference type="Proteomes" id="UP000077266">
    <property type="component" value="Unassembled WGS sequence"/>
</dbReference>
<evidence type="ECO:0000256" key="3">
    <source>
        <dbReference type="ARBA" id="ARBA00011422"/>
    </source>
</evidence>
<dbReference type="GO" id="GO:0005634">
    <property type="term" value="C:nucleus"/>
    <property type="evidence" value="ECO:0007669"/>
    <property type="project" value="UniProtKB-SubCell"/>
</dbReference>
<evidence type="ECO:0000256" key="2">
    <source>
        <dbReference type="ARBA" id="ARBA00007991"/>
    </source>
</evidence>
<comment type="subcellular location">
    <subcellularLocation>
        <location evidence="1">Nucleus</location>
    </subcellularLocation>
</comment>
<keyword evidence="6" id="KW-0677">Repeat</keyword>
<protein>
    <recommendedName>
        <fullName evidence="4">Importin-13</fullName>
    </recommendedName>
</protein>
<dbReference type="InterPro" id="IPR016024">
    <property type="entry name" value="ARM-type_fold"/>
</dbReference>
<dbReference type="InterPro" id="IPR011989">
    <property type="entry name" value="ARM-like"/>
</dbReference>
<evidence type="ECO:0000256" key="5">
    <source>
        <dbReference type="ARBA" id="ARBA00022448"/>
    </source>
</evidence>
<dbReference type="InterPro" id="IPR001494">
    <property type="entry name" value="Importin-beta_N"/>
</dbReference>
<accession>A0A165ZHM2</accession>
<dbReference type="AlphaFoldDB" id="A0A165ZHM2"/>
<comment type="subunit">
    <text evidence="3">Interacts with UBC9, RAN, RBM8A, eIF-1A and PAX6.</text>
</comment>